<evidence type="ECO:0000313" key="2">
    <source>
        <dbReference type="Proteomes" id="UP000053732"/>
    </source>
</evidence>
<evidence type="ECO:0000313" key="1">
    <source>
        <dbReference type="EMBL" id="CRL29346.1"/>
    </source>
</evidence>
<reference evidence="1 2" key="1">
    <citation type="journal article" date="2014" name="Nat. Commun.">
        <title>Multiple recent horizontal transfers of a large genomic region in cheese making fungi.</title>
        <authorList>
            <person name="Cheeseman K."/>
            <person name="Ropars J."/>
            <person name="Renault P."/>
            <person name="Dupont J."/>
            <person name="Gouzy J."/>
            <person name="Branca A."/>
            <person name="Abraham A.L."/>
            <person name="Ceppi M."/>
            <person name="Conseiller E."/>
            <person name="Debuchy R."/>
            <person name="Malagnac F."/>
            <person name="Goarin A."/>
            <person name="Silar P."/>
            <person name="Lacoste S."/>
            <person name="Sallet E."/>
            <person name="Bensimon A."/>
            <person name="Giraud T."/>
            <person name="Brygoo Y."/>
        </authorList>
    </citation>
    <scope>NUCLEOTIDE SEQUENCE [LARGE SCALE GENOMIC DNA]</scope>
    <source>
        <strain evidence="2">FM 013</strain>
    </source>
</reference>
<sequence>MGIRGLWNLQVNGRWYRLCHPRIRMSPPEAVETTHRVKQIYDKTIDLEQWEKVPFPSPLDRYFDFVYTIDQDAGTFILSKWSDVDGNRTPLAFEASLVDLCETSSISVEFLRQLPLPSIPNYGKDQEPEIDSVSSEPLNIQTGLPTAMLELQQQFFLDFVFLWRSWIDDPITWRYGSRVFNAFSRAILRLASWDFEVSYDCDVPLPINHSSIPSWQFPEEDLYWFHGFLIILGPDLESHQMLRTAIARAKAFIGGSARTTHTVRSILISPRHIAFVEFLQDAVACSKVLPLMTDRSASQCPPGFSVLAQALSTDCWKETWVHREKWPRPMPPEILSNILHTSELRDAVSFAQASFEAERSYYASVPQFKHVSVQSLDLSIPCCGDQTGLEDLGVQCSTCRVWKHQKCIGLETLPSDNLSICATCLKGDSKDTHLTAGGISRLHGRTERRTCAITIDGSAKALRVRLSKPAHLRPELRLIGDLIHKVPKGLIDFTIRFNGKSAGLAYGLDDMELEVIPVRVQRTSST</sequence>
<gene>
    <name evidence="1" type="ORF">PCAMFM013_S035g000041</name>
</gene>
<accession>A0A0G4PTC7</accession>
<dbReference type="Proteomes" id="UP000053732">
    <property type="component" value="Unassembled WGS sequence"/>
</dbReference>
<keyword evidence="2" id="KW-1185">Reference proteome</keyword>
<dbReference type="EMBL" id="HG793168">
    <property type="protein sequence ID" value="CRL29346.1"/>
    <property type="molecule type" value="Genomic_DNA"/>
</dbReference>
<dbReference type="InterPro" id="IPR011011">
    <property type="entry name" value="Znf_FYVE_PHD"/>
</dbReference>
<organism evidence="1 2">
    <name type="scientific">Penicillium camemberti (strain FM 013)</name>
    <dbReference type="NCBI Taxonomy" id="1429867"/>
    <lineage>
        <taxon>Eukaryota</taxon>
        <taxon>Fungi</taxon>
        <taxon>Dikarya</taxon>
        <taxon>Ascomycota</taxon>
        <taxon>Pezizomycotina</taxon>
        <taxon>Eurotiomycetes</taxon>
        <taxon>Eurotiomycetidae</taxon>
        <taxon>Eurotiales</taxon>
        <taxon>Aspergillaceae</taxon>
        <taxon>Penicillium</taxon>
    </lineage>
</organism>
<name>A0A0G4PTC7_PENC3</name>
<dbReference type="SUPFAM" id="SSF57903">
    <property type="entry name" value="FYVE/PHD zinc finger"/>
    <property type="match status" value="1"/>
</dbReference>
<dbReference type="CDD" id="cd15517">
    <property type="entry name" value="PHD_TCF19_like"/>
    <property type="match status" value="1"/>
</dbReference>
<dbReference type="AlphaFoldDB" id="A0A0G4PTC7"/>
<proteinExistence type="predicted"/>
<dbReference type="InterPro" id="IPR013083">
    <property type="entry name" value="Znf_RING/FYVE/PHD"/>
</dbReference>
<dbReference type="Gene3D" id="3.30.40.10">
    <property type="entry name" value="Zinc/RING finger domain, C3HC4 (zinc finger)"/>
    <property type="match status" value="1"/>
</dbReference>
<protein>
    <submittedName>
        <fullName evidence="1">Str. FM013</fullName>
    </submittedName>
</protein>